<dbReference type="Gene3D" id="1.10.287.950">
    <property type="entry name" value="Methyl-accepting chemotaxis protein"/>
    <property type="match status" value="1"/>
</dbReference>
<dbReference type="AlphaFoldDB" id="A0A165FBL3"/>
<dbReference type="GO" id="GO:0016020">
    <property type="term" value="C:membrane"/>
    <property type="evidence" value="ECO:0007669"/>
    <property type="project" value="InterPro"/>
</dbReference>
<keyword evidence="3" id="KW-0472">Membrane</keyword>
<keyword evidence="3" id="KW-0812">Transmembrane</keyword>
<proteinExistence type="predicted"/>
<feature type="domain" description="Methyl-accepting transducer" evidence="4">
    <location>
        <begin position="149"/>
        <end position="308"/>
    </location>
</feature>
<dbReference type="SMART" id="SM00283">
    <property type="entry name" value="MA"/>
    <property type="match status" value="1"/>
</dbReference>
<dbReference type="PROSITE" id="PS50111">
    <property type="entry name" value="CHEMOTAXIS_TRANSDUC_2"/>
    <property type="match status" value="1"/>
</dbReference>
<name>A0A165FBL3_9NEIS</name>
<feature type="transmembrane region" description="Helical" evidence="3">
    <location>
        <begin position="6"/>
        <end position="28"/>
    </location>
</feature>
<keyword evidence="6" id="KW-1185">Reference proteome</keyword>
<reference evidence="6" key="1">
    <citation type="submission" date="2016-01" db="EMBL/GenBank/DDBJ databases">
        <title>Draft genome of Chromobacterium sp. F49.</title>
        <authorList>
            <person name="Hong K.W."/>
        </authorList>
    </citation>
    <scope>NUCLEOTIDE SEQUENCE [LARGE SCALE GENOMIC DNA]</scope>
    <source>
        <strain evidence="6">CN10</strain>
    </source>
</reference>
<dbReference type="STRING" id="1452487.AVW16_10060"/>
<dbReference type="Proteomes" id="UP000076625">
    <property type="component" value="Unassembled WGS sequence"/>
</dbReference>
<evidence type="ECO:0000259" key="4">
    <source>
        <dbReference type="PROSITE" id="PS50111"/>
    </source>
</evidence>
<dbReference type="PANTHER" id="PTHR32089">
    <property type="entry name" value="METHYL-ACCEPTING CHEMOTAXIS PROTEIN MCPB"/>
    <property type="match status" value="1"/>
</dbReference>
<evidence type="ECO:0000256" key="1">
    <source>
        <dbReference type="ARBA" id="ARBA00023224"/>
    </source>
</evidence>
<organism evidence="5 6">
    <name type="scientific">Crenobacter luteus</name>
    <dbReference type="NCBI Taxonomy" id="1452487"/>
    <lineage>
        <taxon>Bacteria</taxon>
        <taxon>Pseudomonadati</taxon>
        <taxon>Pseudomonadota</taxon>
        <taxon>Betaproteobacteria</taxon>
        <taxon>Neisseriales</taxon>
        <taxon>Neisseriaceae</taxon>
        <taxon>Crenobacter</taxon>
    </lineage>
</organism>
<dbReference type="GO" id="GO:0007165">
    <property type="term" value="P:signal transduction"/>
    <property type="evidence" value="ECO:0007669"/>
    <property type="project" value="UniProtKB-KW"/>
</dbReference>
<keyword evidence="1 2" id="KW-0807">Transducer</keyword>
<dbReference type="EMBL" id="LQQU01000017">
    <property type="protein sequence ID" value="KZE32724.1"/>
    <property type="molecule type" value="Genomic_DNA"/>
</dbReference>
<sequence>MVAGAGWVGLPAWAVGAAGAAALLVAAYRRRADAPQQGATTTAPVASVEAAPYRDFAAEQAALAHGEVERVRGLIDEAIGGLLASFNGLHQETLRQLELAESLAHGGEGETAGSLSFEDFVAEVQQTLGGFVARTEENSQLAAQLVGRMETVGQTIASAMRVLDDIQAITAQTNMLALNAAIEAARAGEAGRGFAVVADEVRKLSSRTDAFNQQIRSLVGAIETAVGEAGGLLDQLASQDLIFTRQARDRLDETSGHIVELNARIGESVSTLHGGVGQLAHHIGDAVRALQFQDMVSQSLAHVASRLDGVAQAMREEGASAAGLAERRRQLEHNPVRQHAMDSGSVELF</sequence>
<dbReference type="InterPro" id="IPR004089">
    <property type="entry name" value="MCPsignal_dom"/>
</dbReference>
<evidence type="ECO:0000313" key="5">
    <source>
        <dbReference type="EMBL" id="KZE32724.1"/>
    </source>
</evidence>
<gene>
    <name evidence="5" type="ORF">AVW16_10060</name>
</gene>
<evidence type="ECO:0000256" key="2">
    <source>
        <dbReference type="PROSITE-ProRule" id="PRU00284"/>
    </source>
</evidence>
<evidence type="ECO:0000256" key="3">
    <source>
        <dbReference type="SAM" id="Phobius"/>
    </source>
</evidence>
<comment type="caution">
    <text evidence="5">The sequence shown here is derived from an EMBL/GenBank/DDBJ whole genome shotgun (WGS) entry which is preliminary data.</text>
</comment>
<accession>A0A165FBL3</accession>
<protein>
    <recommendedName>
        <fullName evidence="4">Methyl-accepting transducer domain-containing protein</fullName>
    </recommendedName>
</protein>
<keyword evidence="3" id="KW-1133">Transmembrane helix</keyword>
<evidence type="ECO:0000313" key="6">
    <source>
        <dbReference type="Proteomes" id="UP000076625"/>
    </source>
</evidence>
<dbReference type="Pfam" id="PF00015">
    <property type="entry name" value="MCPsignal"/>
    <property type="match status" value="1"/>
</dbReference>
<dbReference type="PANTHER" id="PTHR32089:SF41">
    <property type="entry name" value="METHYL-ACCEPTING CHEMOTAXIS PROTEIN"/>
    <property type="match status" value="1"/>
</dbReference>
<dbReference type="SUPFAM" id="SSF58104">
    <property type="entry name" value="Methyl-accepting chemotaxis protein (MCP) signaling domain"/>
    <property type="match status" value="1"/>
</dbReference>